<dbReference type="CDD" id="cd02573">
    <property type="entry name" value="PseudoU_synth_EcTruB"/>
    <property type="match status" value="1"/>
</dbReference>
<evidence type="ECO:0000256" key="1">
    <source>
        <dbReference type="ARBA" id="ARBA00000385"/>
    </source>
</evidence>
<dbReference type="Gene3D" id="3.30.2350.10">
    <property type="entry name" value="Pseudouridine synthase"/>
    <property type="match status" value="1"/>
</dbReference>
<evidence type="ECO:0000259" key="7">
    <source>
        <dbReference type="Pfam" id="PF09157"/>
    </source>
</evidence>
<feature type="active site" description="Nucleophile" evidence="5">
    <location>
        <position position="47"/>
    </location>
</feature>
<dbReference type="InterPro" id="IPR015240">
    <property type="entry name" value="tRNA_sdUridine_synth_fam1_C"/>
</dbReference>
<dbReference type="Gene3D" id="2.30.130.10">
    <property type="entry name" value="PUA domain"/>
    <property type="match status" value="1"/>
</dbReference>
<sequence length="306" mass="33342">MAKRRRGRPVDGVLLLDKPKGLSSNRALQRARGIFQAAKAGHTGTLDPMATGLLPICFGEATKFSSFALDADKRYLARVQLGITTDSGDAEGVVLEERPVPALDEAGIECVLARFRGEIEQIPPMFSALKHQGRPLYELAREGREIERAPRRVTIYHMRLVSLDADAGWFDLEVDCSKGTYIRTLGMDIGAALGCGAHLSALRRLRTGPFEASAMVGLDALEALGEERDVRLLPVDALIAHLPRLETDEPTALLLNQGRRIRCATGSHAPGTMARLYCDERLLGLVTVTEEGELAPRRLLRDAANG</sequence>
<evidence type="ECO:0000256" key="2">
    <source>
        <dbReference type="ARBA" id="ARBA00005642"/>
    </source>
</evidence>
<dbReference type="Pfam" id="PF09157">
    <property type="entry name" value="TruB-C_2"/>
    <property type="match status" value="1"/>
</dbReference>
<evidence type="ECO:0000256" key="3">
    <source>
        <dbReference type="ARBA" id="ARBA00022694"/>
    </source>
</evidence>
<feature type="domain" description="Pseudouridine synthase II N-terminal" evidence="6">
    <location>
        <begin position="32"/>
        <end position="182"/>
    </location>
</feature>
<proteinExistence type="inferred from homology"/>
<evidence type="ECO:0000313" key="9">
    <source>
        <dbReference type="EMBL" id="ANF56069.1"/>
    </source>
</evidence>
<dbReference type="Pfam" id="PF01509">
    <property type="entry name" value="TruB_N"/>
    <property type="match status" value="1"/>
</dbReference>
<dbReference type="EMBL" id="CP015243">
    <property type="protein sequence ID" value="ANF56069.1"/>
    <property type="molecule type" value="Genomic_DNA"/>
</dbReference>
<name>A0A172YA12_9GAMM</name>
<organism evidence="9 10">
    <name type="scientific">Halotalea alkalilenta</name>
    <dbReference type="NCBI Taxonomy" id="376489"/>
    <lineage>
        <taxon>Bacteria</taxon>
        <taxon>Pseudomonadati</taxon>
        <taxon>Pseudomonadota</taxon>
        <taxon>Gammaproteobacteria</taxon>
        <taxon>Oceanospirillales</taxon>
        <taxon>Halomonadaceae</taxon>
        <taxon>Halotalea</taxon>
    </lineage>
</organism>
<dbReference type="SUPFAM" id="SSF55120">
    <property type="entry name" value="Pseudouridine synthase"/>
    <property type="match status" value="1"/>
</dbReference>
<dbReference type="Proteomes" id="UP000077875">
    <property type="component" value="Chromosome"/>
</dbReference>
<dbReference type="InterPro" id="IPR020103">
    <property type="entry name" value="PsdUridine_synth_cat_dom_sf"/>
</dbReference>
<dbReference type="GO" id="GO:1990481">
    <property type="term" value="P:mRNA pseudouridine synthesis"/>
    <property type="evidence" value="ECO:0007669"/>
    <property type="project" value="TreeGrafter"/>
</dbReference>
<dbReference type="AlphaFoldDB" id="A0A172YA12"/>
<dbReference type="EC" id="5.4.99.25" evidence="5"/>
<reference evidence="9 10" key="1">
    <citation type="submission" date="2016-04" db="EMBL/GenBank/DDBJ databases">
        <title>Complete Genome Sequence of Halotalea alkalilenta IHB B 13600.</title>
        <authorList>
            <person name="Swarnkar M.K."/>
            <person name="Sharma A."/>
            <person name="Kaushal K."/>
            <person name="Soni R."/>
            <person name="Rana S."/>
            <person name="Singh A.K."/>
            <person name="Gulati A."/>
        </authorList>
    </citation>
    <scope>NUCLEOTIDE SEQUENCE [LARGE SCALE GENOMIC DNA]</scope>
    <source>
        <strain evidence="9 10">IHB B 13600</strain>
    </source>
</reference>
<dbReference type="NCBIfam" id="TIGR00431">
    <property type="entry name" value="TruB"/>
    <property type="match status" value="1"/>
</dbReference>
<dbReference type="HAMAP" id="MF_01080">
    <property type="entry name" value="TruB_bact"/>
    <property type="match status" value="1"/>
</dbReference>
<dbReference type="InterPro" id="IPR002501">
    <property type="entry name" value="PsdUridine_synth_N"/>
</dbReference>
<evidence type="ECO:0000256" key="5">
    <source>
        <dbReference type="HAMAP-Rule" id="MF_01080"/>
    </source>
</evidence>
<dbReference type="InterPro" id="IPR036974">
    <property type="entry name" value="PUA_sf"/>
</dbReference>
<dbReference type="STRING" id="376489.A5892_00115"/>
<feature type="domain" description="tRNA pseudouridylate synthase B C-terminal" evidence="8">
    <location>
        <begin position="183"/>
        <end position="238"/>
    </location>
</feature>
<dbReference type="PANTHER" id="PTHR13767:SF2">
    <property type="entry name" value="PSEUDOURIDYLATE SYNTHASE TRUB1"/>
    <property type="match status" value="1"/>
</dbReference>
<evidence type="ECO:0000259" key="8">
    <source>
        <dbReference type="Pfam" id="PF16198"/>
    </source>
</evidence>
<dbReference type="InterPro" id="IPR014780">
    <property type="entry name" value="tRNA_psdUridine_synth_TruB"/>
</dbReference>
<keyword evidence="4 5" id="KW-0413">Isomerase</keyword>
<evidence type="ECO:0000259" key="6">
    <source>
        <dbReference type="Pfam" id="PF01509"/>
    </source>
</evidence>
<evidence type="ECO:0000256" key="4">
    <source>
        <dbReference type="ARBA" id="ARBA00023235"/>
    </source>
</evidence>
<dbReference type="PANTHER" id="PTHR13767">
    <property type="entry name" value="TRNA-PSEUDOURIDINE SYNTHASE"/>
    <property type="match status" value="1"/>
</dbReference>
<feature type="domain" description="tRNA pseudouridine synthase II TruB subfamily 1 C-terminal" evidence="7">
    <location>
        <begin position="243"/>
        <end position="300"/>
    </location>
</feature>
<accession>A0A172YA12</accession>
<gene>
    <name evidence="5" type="primary">truB</name>
    <name evidence="9" type="ORF">A5892_00115</name>
</gene>
<comment type="similarity">
    <text evidence="2 5">Belongs to the pseudouridine synthase TruB family. Type 1 subfamily.</text>
</comment>
<dbReference type="Pfam" id="PF16198">
    <property type="entry name" value="TruB_C_2"/>
    <property type="match status" value="1"/>
</dbReference>
<evidence type="ECO:0000313" key="10">
    <source>
        <dbReference type="Proteomes" id="UP000077875"/>
    </source>
</evidence>
<keyword evidence="10" id="KW-1185">Reference proteome</keyword>
<dbReference type="GO" id="GO:0031119">
    <property type="term" value="P:tRNA pseudouridine synthesis"/>
    <property type="evidence" value="ECO:0007669"/>
    <property type="project" value="UniProtKB-UniRule"/>
</dbReference>
<keyword evidence="3 5" id="KW-0819">tRNA processing</keyword>
<dbReference type="KEGG" id="haa:A5892_00115"/>
<comment type="catalytic activity">
    <reaction evidence="1 5">
        <text>uridine(55) in tRNA = pseudouridine(55) in tRNA</text>
        <dbReference type="Rhea" id="RHEA:42532"/>
        <dbReference type="Rhea" id="RHEA-COMP:10101"/>
        <dbReference type="Rhea" id="RHEA-COMP:10102"/>
        <dbReference type="ChEBI" id="CHEBI:65314"/>
        <dbReference type="ChEBI" id="CHEBI:65315"/>
        <dbReference type="EC" id="5.4.99.25"/>
    </reaction>
</comment>
<dbReference type="RefSeq" id="WP_064121066.1">
    <property type="nucleotide sequence ID" value="NZ_CP015243.1"/>
</dbReference>
<comment type="function">
    <text evidence="5">Responsible for synthesis of pseudouridine from uracil-55 in the psi GC loop of transfer RNAs.</text>
</comment>
<dbReference type="GO" id="GO:0003723">
    <property type="term" value="F:RNA binding"/>
    <property type="evidence" value="ECO:0007669"/>
    <property type="project" value="InterPro"/>
</dbReference>
<dbReference type="CDD" id="cd21152">
    <property type="entry name" value="PUA_TruB_bacterial"/>
    <property type="match status" value="1"/>
</dbReference>
<dbReference type="GO" id="GO:0160148">
    <property type="term" value="F:tRNA pseudouridine(55) synthase activity"/>
    <property type="evidence" value="ECO:0007669"/>
    <property type="project" value="UniProtKB-EC"/>
</dbReference>
<protein>
    <recommendedName>
        <fullName evidence="5">tRNA pseudouridine synthase B</fullName>
        <ecNumber evidence="5">5.4.99.25</ecNumber>
    </recommendedName>
    <alternativeName>
        <fullName evidence="5">tRNA pseudouridine(55) synthase</fullName>
        <shortName evidence="5">Psi55 synthase</shortName>
    </alternativeName>
    <alternativeName>
        <fullName evidence="5">tRNA pseudouridylate synthase</fullName>
    </alternativeName>
    <alternativeName>
        <fullName evidence="5">tRNA-uridine isomerase</fullName>
    </alternativeName>
</protein>
<dbReference type="InterPro" id="IPR032819">
    <property type="entry name" value="TruB_C"/>
</dbReference>
<dbReference type="FunFam" id="3.30.2350.10:FF:000011">
    <property type="entry name" value="tRNA pseudouridine synthase B"/>
    <property type="match status" value="1"/>
</dbReference>